<dbReference type="InterPro" id="IPR041522">
    <property type="entry name" value="CdaR_GGDEF"/>
</dbReference>
<dbReference type="EMBL" id="VTEI01000002">
    <property type="protein sequence ID" value="TYS18465.1"/>
    <property type="molecule type" value="Genomic_DNA"/>
</dbReference>
<organism evidence="5 6">
    <name type="scientific">Rossellomorea vietnamensis</name>
    <dbReference type="NCBI Taxonomy" id="218284"/>
    <lineage>
        <taxon>Bacteria</taxon>
        <taxon>Bacillati</taxon>
        <taxon>Bacillota</taxon>
        <taxon>Bacilli</taxon>
        <taxon>Bacillales</taxon>
        <taxon>Bacillaceae</taxon>
        <taxon>Rossellomorea</taxon>
    </lineage>
</organism>
<dbReference type="InterPro" id="IPR025736">
    <property type="entry name" value="PucR_C-HTH_dom"/>
</dbReference>
<evidence type="ECO:0000259" key="2">
    <source>
        <dbReference type="Pfam" id="PF05651"/>
    </source>
</evidence>
<evidence type="ECO:0000313" key="6">
    <source>
        <dbReference type="Proteomes" id="UP000322267"/>
    </source>
</evidence>
<evidence type="ECO:0000259" key="4">
    <source>
        <dbReference type="Pfam" id="PF17853"/>
    </source>
</evidence>
<name>A0A5D4NVT7_9BACI</name>
<evidence type="ECO:0000259" key="3">
    <source>
        <dbReference type="Pfam" id="PF13556"/>
    </source>
</evidence>
<feature type="domain" description="PucR C-terminal helix-turn-helix" evidence="3">
    <location>
        <begin position="317"/>
        <end position="374"/>
    </location>
</feature>
<dbReference type="AlphaFoldDB" id="A0A5D4NVT7"/>
<feature type="domain" description="Putative sugar diacid recognition" evidence="2">
    <location>
        <begin position="5"/>
        <end position="138"/>
    </location>
</feature>
<dbReference type="Pfam" id="PF05651">
    <property type="entry name" value="Diacid_rec"/>
    <property type="match status" value="1"/>
</dbReference>
<accession>A0A5D4NVT7</accession>
<comment type="caution">
    <text evidence="5">The sequence shown here is derived from an EMBL/GenBank/DDBJ whole genome shotgun (WGS) entry which is preliminary data.</text>
</comment>
<sequence>MTIYLTEQLAQEIVDRTMAILPYNINVMDQEGVIIGSGDKKRLSAKHEVASEVLRRKEAVEIGGSDTENWNGVKEGINLPIMFQGEILGVVGITGAPDVTRGYGELVKMTTEMIIEQAYLQKQLQLDKRIKEEFVHQLLNGSHLDENLFFEKAKALQIDLLLPRVVIVVKSHSFELDRKQKVERMINNIIEHDDLTVTTYTGEIVIVKKVFIQDGQWEKERTISTVRIWLAQLSKIDPAVKIAIGNYYSTFKRLYQSFSEAKETITVGEKLTPEKNIFLFSDLSIYVFMSKLANQIENNPFFELIHKLKEEDELGNLQKTLQVYIHENGKAINTANKLFIHRNSLQYRLERIKEITGKDPRNYQDLFELYLSLVINTFVSEEK</sequence>
<reference evidence="5 6" key="1">
    <citation type="submission" date="2019-08" db="EMBL/GenBank/DDBJ databases">
        <title>Bacillus genomes from the desert of Cuatro Cienegas, Coahuila.</title>
        <authorList>
            <person name="Olmedo-Alvarez G."/>
        </authorList>
    </citation>
    <scope>NUCLEOTIDE SEQUENCE [LARGE SCALE GENOMIC DNA]</scope>
    <source>
        <strain evidence="5 6">CH34_1T</strain>
    </source>
</reference>
<comment type="similarity">
    <text evidence="1">Belongs to the CdaR family.</text>
</comment>
<protein>
    <submittedName>
        <fullName evidence="5">Transcriptional regulator</fullName>
    </submittedName>
</protein>
<dbReference type="Proteomes" id="UP000322267">
    <property type="component" value="Unassembled WGS sequence"/>
</dbReference>
<dbReference type="PANTHER" id="PTHR33744:SF15">
    <property type="entry name" value="CARBOHYDRATE DIACID REGULATOR"/>
    <property type="match status" value="1"/>
</dbReference>
<dbReference type="Gene3D" id="1.10.10.2840">
    <property type="entry name" value="PucR C-terminal helix-turn-helix domain"/>
    <property type="match status" value="1"/>
</dbReference>
<dbReference type="Pfam" id="PF13556">
    <property type="entry name" value="HTH_30"/>
    <property type="match status" value="1"/>
</dbReference>
<evidence type="ECO:0000256" key="1">
    <source>
        <dbReference type="ARBA" id="ARBA00006754"/>
    </source>
</evidence>
<gene>
    <name evidence="5" type="ORF">FZC78_02695</name>
</gene>
<proteinExistence type="inferred from homology"/>
<dbReference type="InterPro" id="IPR042070">
    <property type="entry name" value="PucR_C-HTH_sf"/>
</dbReference>
<dbReference type="InterPro" id="IPR051448">
    <property type="entry name" value="CdaR-like_regulators"/>
</dbReference>
<dbReference type="PANTHER" id="PTHR33744">
    <property type="entry name" value="CARBOHYDRATE DIACID REGULATOR"/>
    <property type="match status" value="1"/>
</dbReference>
<dbReference type="OrthoDB" id="9792148at2"/>
<feature type="domain" description="CdaR GGDEF-like" evidence="4">
    <location>
        <begin position="145"/>
        <end position="266"/>
    </location>
</feature>
<dbReference type="InterPro" id="IPR008599">
    <property type="entry name" value="Diacid_rec"/>
</dbReference>
<dbReference type="RefSeq" id="WP_148938143.1">
    <property type="nucleotide sequence ID" value="NZ_VTEI01000002.1"/>
</dbReference>
<dbReference type="Pfam" id="PF17853">
    <property type="entry name" value="GGDEF_2"/>
    <property type="match status" value="1"/>
</dbReference>
<evidence type="ECO:0000313" key="5">
    <source>
        <dbReference type="EMBL" id="TYS18465.1"/>
    </source>
</evidence>